<feature type="domain" description="Histidine kinase" evidence="10">
    <location>
        <begin position="358"/>
        <end position="570"/>
    </location>
</feature>
<dbReference type="InterPro" id="IPR004358">
    <property type="entry name" value="Sig_transdc_His_kin-like_C"/>
</dbReference>
<dbReference type="CDD" id="cd00082">
    <property type="entry name" value="HisKA"/>
    <property type="match status" value="1"/>
</dbReference>
<keyword evidence="9" id="KW-1133">Transmembrane helix</keyword>
<protein>
    <recommendedName>
        <fullName evidence="2">histidine kinase</fullName>
        <ecNumber evidence="2">2.7.13.3</ecNumber>
    </recommendedName>
</protein>
<dbReference type="InterPro" id="IPR001610">
    <property type="entry name" value="PAC"/>
</dbReference>
<dbReference type="RefSeq" id="WP_038499328.1">
    <property type="nucleotide sequence ID" value="NZ_AFWK01000107.1"/>
</dbReference>
<dbReference type="PROSITE" id="PS50109">
    <property type="entry name" value="HIS_KIN"/>
    <property type="match status" value="1"/>
</dbReference>
<name>A0A077DCC0_9BURK</name>
<dbReference type="InterPro" id="IPR035965">
    <property type="entry name" value="PAS-like_dom_sf"/>
</dbReference>
<dbReference type="Gene3D" id="3.30.450.20">
    <property type="entry name" value="PAS domain"/>
    <property type="match status" value="1"/>
</dbReference>
<dbReference type="SMART" id="SM00091">
    <property type="entry name" value="PAS"/>
    <property type="match status" value="2"/>
</dbReference>
<dbReference type="SUPFAM" id="SSF55874">
    <property type="entry name" value="ATPase domain of HSP90 chaperone/DNA topoisomerase II/histidine kinase"/>
    <property type="match status" value="1"/>
</dbReference>
<dbReference type="PROSITE" id="PS50113">
    <property type="entry name" value="PAC"/>
    <property type="match status" value="1"/>
</dbReference>
<keyword evidence="8" id="KW-0902">Two-component regulatory system</keyword>
<evidence type="ECO:0000259" key="11">
    <source>
        <dbReference type="PROSITE" id="PS50112"/>
    </source>
</evidence>
<dbReference type="STRING" id="1072685.IX83_03795"/>
<keyword evidence="9" id="KW-0812">Transmembrane</keyword>
<dbReference type="Gene3D" id="1.10.287.130">
    <property type="match status" value="1"/>
</dbReference>
<feature type="transmembrane region" description="Helical" evidence="9">
    <location>
        <begin position="25"/>
        <end position="51"/>
    </location>
</feature>
<evidence type="ECO:0000256" key="9">
    <source>
        <dbReference type="SAM" id="Phobius"/>
    </source>
</evidence>
<dbReference type="eggNOG" id="COG4191">
    <property type="taxonomic scope" value="Bacteria"/>
</dbReference>
<dbReference type="Pfam" id="PF02518">
    <property type="entry name" value="HATPase_c"/>
    <property type="match status" value="1"/>
</dbReference>
<dbReference type="EC" id="2.7.13.3" evidence="2"/>
<dbReference type="Pfam" id="PF13188">
    <property type="entry name" value="PAS_8"/>
    <property type="match status" value="1"/>
</dbReference>
<evidence type="ECO:0000256" key="5">
    <source>
        <dbReference type="ARBA" id="ARBA00022741"/>
    </source>
</evidence>
<keyword evidence="4" id="KW-0808">Transferase</keyword>
<gene>
    <name evidence="13" type="ORF">IX83_03795</name>
</gene>
<evidence type="ECO:0000256" key="3">
    <source>
        <dbReference type="ARBA" id="ARBA00022553"/>
    </source>
</evidence>
<keyword evidence="3" id="KW-0597">Phosphoprotein</keyword>
<dbReference type="Proteomes" id="UP000028945">
    <property type="component" value="Chromosome"/>
</dbReference>
<feature type="domain" description="PAS" evidence="11">
    <location>
        <begin position="104"/>
        <end position="176"/>
    </location>
</feature>
<evidence type="ECO:0000313" key="13">
    <source>
        <dbReference type="EMBL" id="AIL32545.1"/>
    </source>
</evidence>
<evidence type="ECO:0000259" key="12">
    <source>
        <dbReference type="PROSITE" id="PS50113"/>
    </source>
</evidence>
<dbReference type="PRINTS" id="PR00344">
    <property type="entry name" value="BCTRLSENSOR"/>
</dbReference>
<dbReference type="SMART" id="SM00387">
    <property type="entry name" value="HATPase_c"/>
    <property type="match status" value="1"/>
</dbReference>
<dbReference type="InterPro" id="IPR000700">
    <property type="entry name" value="PAS-assoc_C"/>
</dbReference>
<dbReference type="GO" id="GO:0000155">
    <property type="term" value="F:phosphorelay sensor kinase activity"/>
    <property type="evidence" value="ECO:0007669"/>
    <property type="project" value="InterPro"/>
</dbReference>
<evidence type="ECO:0000256" key="1">
    <source>
        <dbReference type="ARBA" id="ARBA00000085"/>
    </source>
</evidence>
<comment type="catalytic activity">
    <reaction evidence="1">
        <text>ATP + protein L-histidine = ADP + protein N-phospho-L-histidine.</text>
        <dbReference type="EC" id="2.7.13.3"/>
    </reaction>
</comment>
<evidence type="ECO:0000259" key="10">
    <source>
        <dbReference type="PROSITE" id="PS50109"/>
    </source>
</evidence>
<dbReference type="InterPro" id="IPR036097">
    <property type="entry name" value="HisK_dim/P_sf"/>
</dbReference>
<evidence type="ECO:0000313" key="14">
    <source>
        <dbReference type="Proteomes" id="UP000028945"/>
    </source>
</evidence>
<dbReference type="InterPro" id="IPR005467">
    <property type="entry name" value="His_kinase_dom"/>
</dbReference>
<keyword evidence="7" id="KW-0067">ATP-binding</keyword>
<feature type="transmembrane region" description="Helical" evidence="9">
    <location>
        <begin position="72"/>
        <end position="92"/>
    </location>
</feature>
<dbReference type="InterPro" id="IPR003594">
    <property type="entry name" value="HATPase_dom"/>
</dbReference>
<evidence type="ECO:0000256" key="6">
    <source>
        <dbReference type="ARBA" id="ARBA00022777"/>
    </source>
</evidence>
<dbReference type="GO" id="GO:0006355">
    <property type="term" value="P:regulation of DNA-templated transcription"/>
    <property type="evidence" value="ECO:0007669"/>
    <property type="project" value="InterPro"/>
</dbReference>
<proteinExistence type="predicted"/>
<dbReference type="PANTHER" id="PTHR43065:SF10">
    <property type="entry name" value="PEROXIDE STRESS-ACTIVATED HISTIDINE KINASE MAK3"/>
    <property type="match status" value="1"/>
</dbReference>
<evidence type="ECO:0000256" key="7">
    <source>
        <dbReference type="ARBA" id="ARBA00022840"/>
    </source>
</evidence>
<sequence length="578" mass="66601">MQLEEQTNQITSRFYDKFTRPKRSLYWLAPVFILILYLLVLASFFTLQKLYISDDIELSDWINSSSKNRLNYFFIAISTIIVLSLLALWSYAHSQVQSEASLKAETLYRRAIESSISTGMRIVDMKGKVLYVNPAFCRITGWNEVDLLDKDPPYPYWDPQKMSEHYEQLEFVLAGKVPNSGIEMEAIRRDGSVFSARLFVSPLRDPKGTQVGWITSLTDITEPKRTRAALSSAHARFHKVLETMDDAVVVINAKNIHEILFSNRTFRRVFEDNHIPVTTLLMPYIRANNKRFQTHFVENDRSYEFTIQSLEWTDQTPAKMMVARDITERLRHEQESLNQQEKAQITSRLTTMGEMASSLAHELNQPMTAITNYHQAAITLLDQDTLNKETLKEILSKTSQQAQRAGRIISRIREFVKRSEPHKELVSIYEIIENTMDLAKINAKHYGIQIQANIPDDLPEIMADKVMIEQVLLNLIKNGFDAMSQNTTEPLELHIKIDQNMVLFMVKDKGTGIKEPDRLFEPFFSTKKEGLGMGLNICRTIIESHHGHLWAKNNTDTVGASFYFTLPISQTLHNKELI</sequence>
<feature type="domain" description="PAC" evidence="12">
    <location>
        <begin position="180"/>
        <end position="232"/>
    </location>
</feature>
<reference evidence="13 14" key="1">
    <citation type="journal article" date="2014" name="BMC Genomics">
        <title>A genomic perspective on a new bacterial genus and species from the Alcaligenaceae family, Basilea psittacipulmonis.</title>
        <authorList>
            <person name="Whiteson K.L."/>
            <person name="Hernandez D."/>
            <person name="Lazarevic V."/>
            <person name="Gaia N."/>
            <person name="Farinelli L."/>
            <person name="Francois P."/>
            <person name="Pilo P."/>
            <person name="Frey J."/>
            <person name="Schrenzel J."/>
        </authorList>
    </citation>
    <scope>NUCLEOTIDE SEQUENCE [LARGE SCALE GENOMIC DNA]</scope>
    <source>
        <strain evidence="13 14">DSM 24701</strain>
    </source>
</reference>
<accession>A0A077DCC0</accession>
<evidence type="ECO:0000256" key="8">
    <source>
        <dbReference type="ARBA" id="ARBA00023012"/>
    </source>
</evidence>
<evidence type="ECO:0000256" key="4">
    <source>
        <dbReference type="ARBA" id="ARBA00022679"/>
    </source>
</evidence>
<keyword evidence="5" id="KW-0547">Nucleotide-binding</keyword>
<dbReference type="Pfam" id="PF00989">
    <property type="entry name" value="PAS"/>
    <property type="match status" value="1"/>
</dbReference>
<dbReference type="SUPFAM" id="SSF55785">
    <property type="entry name" value="PYP-like sensor domain (PAS domain)"/>
    <property type="match status" value="2"/>
</dbReference>
<dbReference type="PANTHER" id="PTHR43065">
    <property type="entry name" value="SENSOR HISTIDINE KINASE"/>
    <property type="match status" value="1"/>
</dbReference>
<dbReference type="PROSITE" id="PS50112">
    <property type="entry name" value="PAS"/>
    <property type="match status" value="1"/>
</dbReference>
<evidence type="ECO:0000256" key="2">
    <source>
        <dbReference type="ARBA" id="ARBA00012438"/>
    </source>
</evidence>
<dbReference type="InterPro" id="IPR036890">
    <property type="entry name" value="HATPase_C_sf"/>
</dbReference>
<dbReference type="Pfam" id="PF00512">
    <property type="entry name" value="HisKA"/>
    <property type="match status" value="1"/>
</dbReference>
<dbReference type="SUPFAM" id="SSF47384">
    <property type="entry name" value="Homodimeric domain of signal transducing histidine kinase"/>
    <property type="match status" value="1"/>
</dbReference>
<dbReference type="InterPro" id="IPR013767">
    <property type="entry name" value="PAS_fold"/>
</dbReference>
<dbReference type="InterPro" id="IPR003661">
    <property type="entry name" value="HisK_dim/P_dom"/>
</dbReference>
<organism evidence="13 14">
    <name type="scientific">Basilea psittacipulmonis DSM 24701</name>
    <dbReference type="NCBI Taxonomy" id="1072685"/>
    <lineage>
        <taxon>Bacteria</taxon>
        <taxon>Pseudomonadati</taxon>
        <taxon>Pseudomonadota</taxon>
        <taxon>Betaproteobacteria</taxon>
        <taxon>Burkholderiales</taxon>
        <taxon>Alcaligenaceae</taxon>
        <taxon>Basilea</taxon>
    </lineage>
</organism>
<dbReference type="SMART" id="SM00388">
    <property type="entry name" value="HisKA"/>
    <property type="match status" value="1"/>
</dbReference>
<dbReference type="HOGENOM" id="CLU_491688_0_0_4"/>
<dbReference type="Gene3D" id="3.30.565.10">
    <property type="entry name" value="Histidine kinase-like ATPase, C-terminal domain"/>
    <property type="match status" value="1"/>
</dbReference>
<dbReference type="OrthoDB" id="1931120at2"/>
<dbReference type="EMBL" id="CP009238">
    <property type="protein sequence ID" value="AIL32545.1"/>
    <property type="molecule type" value="Genomic_DNA"/>
</dbReference>
<dbReference type="AlphaFoldDB" id="A0A077DCC0"/>
<dbReference type="InterPro" id="IPR000014">
    <property type="entry name" value="PAS"/>
</dbReference>
<keyword evidence="6 13" id="KW-0418">Kinase</keyword>
<keyword evidence="14" id="KW-1185">Reference proteome</keyword>
<keyword evidence="9" id="KW-0472">Membrane</keyword>
<dbReference type="KEGG" id="bpsi:IX83_03795"/>
<dbReference type="SMART" id="SM00086">
    <property type="entry name" value="PAC"/>
    <property type="match status" value="1"/>
</dbReference>
<dbReference type="GO" id="GO:0005524">
    <property type="term" value="F:ATP binding"/>
    <property type="evidence" value="ECO:0007669"/>
    <property type="project" value="UniProtKB-KW"/>
</dbReference>
<dbReference type="CDD" id="cd00130">
    <property type="entry name" value="PAS"/>
    <property type="match status" value="1"/>
</dbReference>
<dbReference type="NCBIfam" id="TIGR00229">
    <property type="entry name" value="sensory_box"/>
    <property type="match status" value="1"/>
</dbReference>